<reference evidence="2" key="1">
    <citation type="submission" date="2015-01" db="EMBL/GenBank/DDBJ databases">
        <authorList>
            <person name="Aksoy S."/>
            <person name="Warren W."/>
            <person name="Wilson R.K."/>
        </authorList>
    </citation>
    <scope>NUCLEOTIDE SEQUENCE [LARGE SCALE GENOMIC DNA]</scope>
    <source>
        <strain evidence="2">IAEA</strain>
    </source>
</reference>
<proteinExistence type="predicted"/>
<dbReference type="EnsemblMetazoa" id="GPPI029108-RA">
    <property type="protein sequence ID" value="GPPI029108-PA"/>
    <property type="gene ID" value="GPPI029108"/>
</dbReference>
<evidence type="ECO:0000313" key="1">
    <source>
        <dbReference type="EnsemblMetazoa" id="GPPI029108-PA"/>
    </source>
</evidence>
<accession>A0A1B0BGB9</accession>
<name>A0A1B0BGB9_9MUSC</name>
<keyword evidence="2" id="KW-1185">Reference proteome</keyword>
<dbReference type="VEuPathDB" id="VectorBase:GPPI029108"/>
<organism evidence="1 2">
    <name type="scientific">Glossina palpalis gambiensis</name>
    <dbReference type="NCBI Taxonomy" id="67801"/>
    <lineage>
        <taxon>Eukaryota</taxon>
        <taxon>Metazoa</taxon>
        <taxon>Ecdysozoa</taxon>
        <taxon>Arthropoda</taxon>
        <taxon>Hexapoda</taxon>
        <taxon>Insecta</taxon>
        <taxon>Pterygota</taxon>
        <taxon>Neoptera</taxon>
        <taxon>Endopterygota</taxon>
        <taxon>Diptera</taxon>
        <taxon>Brachycera</taxon>
        <taxon>Muscomorpha</taxon>
        <taxon>Hippoboscoidea</taxon>
        <taxon>Glossinidae</taxon>
        <taxon>Glossina</taxon>
    </lineage>
</organism>
<protein>
    <submittedName>
        <fullName evidence="1">Uncharacterized protein</fullName>
    </submittedName>
</protein>
<sequence>MNTEILDDTPDKAFEEWDLENCNENDIESEIERKICRQCYTEVDIPSEIMTTLIQSKKRGEEHDKRQIFVKI</sequence>
<dbReference type="EMBL" id="JXJN01013819">
    <property type="status" value="NOT_ANNOTATED_CDS"/>
    <property type="molecule type" value="Genomic_DNA"/>
</dbReference>
<dbReference type="Proteomes" id="UP000092460">
    <property type="component" value="Unassembled WGS sequence"/>
</dbReference>
<dbReference type="AlphaFoldDB" id="A0A1B0BGB9"/>
<evidence type="ECO:0000313" key="2">
    <source>
        <dbReference type="Proteomes" id="UP000092460"/>
    </source>
</evidence>
<reference evidence="1" key="2">
    <citation type="submission" date="2020-05" db="UniProtKB">
        <authorList>
            <consortium name="EnsemblMetazoa"/>
        </authorList>
    </citation>
    <scope>IDENTIFICATION</scope>
    <source>
        <strain evidence="1">IAEA</strain>
    </source>
</reference>